<protein>
    <submittedName>
        <fullName evidence="1">Uncharacterized protein</fullName>
    </submittedName>
</protein>
<keyword evidence="2" id="KW-1185">Reference proteome</keyword>
<dbReference type="AlphaFoldDB" id="A0A084J7F0"/>
<name>A0A084J7F0_9CLOT</name>
<dbReference type="STRING" id="318464.IO99_17940"/>
<comment type="caution">
    <text evidence="1">The sequence shown here is derived from an EMBL/GenBank/DDBJ whole genome shotgun (WGS) entry which is preliminary data.</text>
</comment>
<proteinExistence type="predicted"/>
<dbReference type="EMBL" id="JPMD01000054">
    <property type="protein sequence ID" value="KEZ84884.1"/>
    <property type="molecule type" value="Genomic_DNA"/>
</dbReference>
<evidence type="ECO:0000313" key="1">
    <source>
        <dbReference type="EMBL" id="KEZ84884.1"/>
    </source>
</evidence>
<reference evidence="1 2" key="1">
    <citation type="submission" date="2014-07" db="EMBL/GenBank/DDBJ databases">
        <title>Draft genome of Clostridium sulfidigenes 113A isolated from sediments associated with methane hydrate from Krishna Godavari basin.</title>
        <authorList>
            <person name="Honkalas V.S."/>
            <person name="Dabir A.P."/>
            <person name="Arora P."/>
            <person name="Dhakephalkar P.K."/>
        </authorList>
    </citation>
    <scope>NUCLEOTIDE SEQUENCE [LARGE SCALE GENOMIC DNA]</scope>
    <source>
        <strain evidence="1 2">113A</strain>
    </source>
</reference>
<gene>
    <name evidence="1" type="ORF">IO99_17940</name>
</gene>
<dbReference type="RefSeq" id="WP_035135644.1">
    <property type="nucleotide sequence ID" value="NZ_JPMD01000054.1"/>
</dbReference>
<dbReference type="Proteomes" id="UP000028542">
    <property type="component" value="Unassembled WGS sequence"/>
</dbReference>
<organism evidence="1 2">
    <name type="scientific">Clostridium sulfidigenes</name>
    <dbReference type="NCBI Taxonomy" id="318464"/>
    <lineage>
        <taxon>Bacteria</taxon>
        <taxon>Bacillati</taxon>
        <taxon>Bacillota</taxon>
        <taxon>Clostridia</taxon>
        <taxon>Eubacteriales</taxon>
        <taxon>Clostridiaceae</taxon>
        <taxon>Clostridium</taxon>
    </lineage>
</organism>
<evidence type="ECO:0000313" key="2">
    <source>
        <dbReference type="Proteomes" id="UP000028542"/>
    </source>
</evidence>
<sequence length="138" mass="16473">MNIVEEYKLNKTRLKIFKNNIELYKNNYLNLDEDKCIKMINNLNLEINTLTEFNTKFINAHGLLNEYEKFFIEERYFKNKLLKEITNFYLENQDLIHTISPNIKHHVGLKSLKTIEGYLIAFNKKILSKLEGSVKNEL</sequence>
<accession>A0A084J7F0</accession>